<keyword evidence="2" id="KW-0238">DNA-binding</keyword>
<dbReference type="InterPro" id="IPR009057">
    <property type="entry name" value="Homeodomain-like_sf"/>
</dbReference>
<dbReference type="SMART" id="SM00342">
    <property type="entry name" value="HTH_ARAC"/>
    <property type="match status" value="1"/>
</dbReference>
<dbReference type="PANTHER" id="PTHR43280:SF32">
    <property type="entry name" value="TRANSCRIPTIONAL REGULATORY PROTEIN"/>
    <property type="match status" value="1"/>
</dbReference>
<sequence length="304" mass="35640">MKKALIPLFRPHEDERHLNINEHAEWESAFKKHHSQLFHINRIEDYRPFMKLAAAPFRHVVHDFFFLTNGSSKRSKGLDNYEFNKNAFFFVPANQITAHEYISEDATGYFCYFNQEIFNNKFSQKDSLNEFPFLTFSGYPLVHVEDADVVVAIINILERLLSEYGNKHISSNLFSSYLLALFFEIKRYAKADEKIKEDSSTRIAQQYKNLLIRNIYEKNRIADYASMLNVSVNHLNKCVKTSTNKSAQELLIEMMLMEAKALLKQTDLSVNEIAWKLRKEDPSDFAKFFKSKTGVTPTEYRKQE</sequence>
<dbReference type="AlphaFoldDB" id="A0A5B8V6T4"/>
<dbReference type="OrthoDB" id="1007667at2"/>
<dbReference type="InterPro" id="IPR018060">
    <property type="entry name" value="HTH_AraC"/>
</dbReference>
<dbReference type="Proteomes" id="UP000321533">
    <property type="component" value="Chromosome"/>
</dbReference>
<protein>
    <submittedName>
        <fullName evidence="5">Helix-turn-helix domain-containing protein</fullName>
    </submittedName>
</protein>
<name>A0A5B8V6T4_9BACT</name>
<dbReference type="GO" id="GO:0003700">
    <property type="term" value="F:DNA-binding transcription factor activity"/>
    <property type="evidence" value="ECO:0007669"/>
    <property type="project" value="InterPro"/>
</dbReference>
<evidence type="ECO:0000313" key="6">
    <source>
        <dbReference type="Proteomes" id="UP000321533"/>
    </source>
</evidence>
<dbReference type="KEGG" id="pgin:FRZ67_05780"/>
<dbReference type="SUPFAM" id="SSF51215">
    <property type="entry name" value="Regulatory protein AraC"/>
    <property type="match status" value="1"/>
</dbReference>
<dbReference type="Pfam" id="PF12833">
    <property type="entry name" value="HTH_18"/>
    <property type="match status" value="1"/>
</dbReference>
<dbReference type="RefSeq" id="WP_147188635.1">
    <property type="nucleotide sequence ID" value="NZ_CP042435.1"/>
</dbReference>
<dbReference type="PANTHER" id="PTHR43280">
    <property type="entry name" value="ARAC-FAMILY TRANSCRIPTIONAL REGULATOR"/>
    <property type="match status" value="1"/>
</dbReference>
<proteinExistence type="predicted"/>
<evidence type="ECO:0000259" key="4">
    <source>
        <dbReference type="PROSITE" id="PS01124"/>
    </source>
</evidence>
<evidence type="ECO:0000256" key="1">
    <source>
        <dbReference type="ARBA" id="ARBA00023015"/>
    </source>
</evidence>
<dbReference type="GO" id="GO:0043565">
    <property type="term" value="F:sequence-specific DNA binding"/>
    <property type="evidence" value="ECO:0007669"/>
    <property type="project" value="InterPro"/>
</dbReference>
<organism evidence="5 6">
    <name type="scientific">Panacibacter ginsenosidivorans</name>
    <dbReference type="NCBI Taxonomy" id="1813871"/>
    <lineage>
        <taxon>Bacteria</taxon>
        <taxon>Pseudomonadati</taxon>
        <taxon>Bacteroidota</taxon>
        <taxon>Chitinophagia</taxon>
        <taxon>Chitinophagales</taxon>
        <taxon>Chitinophagaceae</taxon>
        <taxon>Panacibacter</taxon>
    </lineage>
</organism>
<dbReference type="PROSITE" id="PS01124">
    <property type="entry name" value="HTH_ARAC_FAMILY_2"/>
    <property type="match status" value="1"/>
</dbReference>
<evidence type="ECO:0000256" key="3">
    <source>
        <dbReference type="ARBA" id="ARBA00023163"/>
    </source>
</evidence>
<dbReference type="InterPro" id="IPR037923">
    <property type="entry name" value="HTH-like"/>
</dbReference>
<dbReference type="Gene3D" id="1.10.10.60">
    <property type="entry name" value="Homeodomain-like"/>
    <property type="match status" value="1"/>
</dbReference>
<keyword evidence="1" id="KW-0805">Transcription regulation</keyword>
<accession>A0A5B8V6T4</accession>
<gene>
    <name evidence="5" type="ORF">FRZ67_05780</name>
</gene>
<feature type="domain" description="HTH araC/xylS-type" evidence="4">
    <location>
        <begin position="205"/>
        <end position="303"/>
    </location>
</feature>
<dbReference type="EMBL" id="CP042435">
    <property type="protein sequence ID" value="QEC66835.1"/>
    <property type="molecule type" value="Genomic_DNA"/>
</dbReference>
<keyword evidence="3" id="KW-0804">Transcription</keyword>
<keyword evidence="6" id="KW-1185">Reference proteome</keyword>
<dbReference type="SUPFAM" id="SSF46689">
    <property type="entry name" value="Homeodomain-like"/>
    <property type="match status" value="1"/>
</dbReference>
<evidence type="ECO:0000313" key="5">
    <source>
        <dbReference type="EMBL" id="QEC66835.1"/>
    </source>
</evidence>
<evidence type="ECO:0000256" key="2">
    <source>
        <dbReference type="ARBA" id="ARBA00023125"/>
    </source>
</evidence>
<reference evidence="5 6" key="1">
    <citation type="journal article" date="2016" name="Int. J. Syst. Evol. Microbiol.">
        <title>Panacibacter ginsenosidivorans gen. nov., sp. nov., with ginsenoside converting activity isolated from soil of a ginseng field.</title>
        <authorList>
            <person name="Siddiqi M.Z."/>
            <person name="Muhammad Shafi S."/>
            <person name="Choi K.D."/>
            <person name="Im W.T."/>
        </authorList>
    </citation>
    <scope>NUCLEOTIDE SEQUENCE [LARGE SCALE GENOMIC DNA]</scope>
    <source>
        <strain evidence="5 6">Gsoil1550</strain>
    </source>
</reference>